<comment type="similarity">
    <text evidence="1">Belongs to the GTP cyclohydrolase I type 2/NIF3 family.</text>
</comment>
<dbReference type="PANTHER" id="PTHR13799">
    <property type="entry name" value="NGG1 INTERACTING FACTOR 3"/>
    <property type="match status" value="1"/>
</dbReference>
<gene>
    <name evidence="6" type="ORF">SAMN02745728_00579</name>
</gene>
<dbReference type="InterPro" id="IPR036069">
    <property type="entry name" value="DUF34/NIF3_sf"/>
</dbReference>
<evidence type="ECO:0000256" key="4">
    <source>
        <dbReference type="ARBA" id="ARBA00022723"/>
    </source>
</evidence>
<accession>A0A1M7S8C8</accession>
<feature type="binding site" evidence="5">
    <location>
        <position position="236"/>
    </location>
    <ligand>
        <name>a divalent metal cation</name>
        <dbReference type="ChEBI" id="CHEBI:60240"/>
        <label>1</label>
    </ligand>
</feature>
<dbReference type="NCBIfam" id="TIGR00486">
    <property type="entry name" value="YbgI_SA1388"/>
    <property type="match status" value="1"/>
</dbReference>
<keyword evidence="4 5" id="KW-0479">Metal-binding</keyword>
<dbReference type="OrthoDB" id="9792792at2"/>
<evidence type="ECO:0000313" key="7">
    <source>
        <dbReference type="Proteomes" id="UP000186469"/>
    </source>
</evidence>
<evidence type="ECO:0000256" key="5">
    <source>
        <dbReference type="PIRSR" id="PIRSR602678-1"/>
    </source>
</evidence>
<feature type="binding site" evidence="5">
    <location>
        <position position="64"/>
    </location>
    <ligand>
        <name>a divalent metal cation</name>
        <dbReference type="ChEBI" id="CHEBI:60240"/>
        <label>2</label>
    </ligand>
</feature>
<feature type="binding site" evidence="5">
    <location>
        <position position="65"/>
    </location>
    <ligand>
        <name>a divalent metal cation</name>
        <dbReference type="ChEBI" id="CHEBI:60240"/>
        <label>1</label>
    </ligand>
</feature>
<dbReference type="AlphaFoldDB" id="A0A1M7S8C8"/>
<dbReference type="Proteomes" id="UP000186469">
    <property type="component" value="Unassembled WGS sequence"/>
</dbReference>
<comment type="subunit">
    <text evidence="2">Homohexamer.</text>
</comment>
<dbReference type="PANTHER" id="PTHR13799:SF14">
    <property type="entry name" value="GTP CYCLOHYDROLASE 1 TYPE 2 HOMOLOG"/>
    <property type="match status" value="1"/>
</dbReference>
<name>A0A1M7S8C8_9BACT</name>
<dbReference type="Gene3D" id="3.40.1390.30">
    <property type="entry name" value="NIF3 (NGG1p interacting factor 3)-like"/>
    <property type="match status" value="2"/>
</dbReference>
<evidence type="ECO:0000256" key="2">
    <source>
        <dbReference type="ARBA" id="ARBA00011643"/>
    </source>
</evidence>
<dbReference type="InterPro" id="IPR002678">
    <property type="entry name" value="DUF34/NIF3"/>
</dbReference>
<organism evidence="6 7">
    <name type="scientific">Desulfovibrio litoralis DSM 11393</name>
    <dbReference type="NCBI Taxonomy" id="1121455"/>
    <lineage>
        <taxon>Bacteria</taxon>
        <taxon>Pseudomonadati</taxon>
        <taxon>Thermodesulfobacteriota</taxon>
        <taxon>Desulfovibrionia</taxon>
        <taxon>Desulfovibrionales</taxon>
        <taxon>Desulfovibrionaceae</taxon>
        <taxon>Desulfovibrio</taxon>
    </lineage>
</organism>
<protein>
    <recommendedName>
        <fullName evidence="3">GTP cyclohydrolase 1 type 2 homolog</fullName>
    </recommendedName>
</protein>
<evidence type="ECO:0000313" key="6">
    <source>
        <dbReference type="EMBL" id="SHN54741.1"/>
    </source>
</evidence>
<dbReference type="GO" id="GO:0046872">
    <property type="term" value="F:metal ion binding"/>
    <property type="evidence" value="ECO:0007669"/>
    <property type="project" value="UniProtKB-KW"/>
</dbReference>
<feature type="binding site" evidence="5">
    <location>
        <position position="102"/>
    </location>
    <ligand>
        <name>a divalent metal cation</name>
        <dbReference type="ChEBI" id="CHEBI:60240"/>
        <label>1</label>
    </ligand>
</feature>
<keyword evidence="7" id="KW-1185">Reference proteome</keyword>
<proteinExistence type="inferred from homology"/>
<dbReference type="FunFam" id="3.40.1390.30:FF:000001">
    <property type="entry name" value="GTP cyclohydrolase 1 type 2"/>
    <property type="match status" value="1"/>
</dbReference>
<sequence>MYYQDLIRHIEKTANPLWAAAWDNSGLQLVAKNQEIKKVALCLDPSPIQIQRAIEQNVQFILSHHPLYLKSFSLTENNLIVESLRLLFPNDLWLYSAHTSLDTNLQGPVSWLAEELKLKNVKVLEKTNSEAEFEKGFGFIGDLPYTLDFEAFSILLSKLLDIDAFSFCGNIPKNINKIACLPGSGASAVELAISSQADVFITGDVKYHAACDLKSRLELERQNGLKQDFCVIDVGHFSLEEEMMRRWTYRLASDIPELEFIFLESKNPLEYNKINLLRR</sequence>
<dbReference type="SUPFAM" id="SSF102705">
    <property type="entry name" value="NIF3 (NGG1p interacting factor 3)-like"/>
    <property type="match status" value="1"/>
</dbReference>
<feature type="binding site" evidence="5">
    <location>
        <position position="240"/>
    </location>
    <ligand>
        <name>a divalent metal cation</name>
        <dbReference type="ChEBI" id="CHEBI:60240"/>
        <label>1</label>
    </ligand>
</feature>
<dbReference type="GO" id="GO:0005737">
    <property type="term" value="C:cytoplasm"/>
    <property type="evidence" value="ECO:0007669"/>
    <property type="project" value="TreeGrafter"/>
</dbReference>
<dbReference type="STRING" id="1121455.SAMN02745728_00579"/>
<dbReference type="EMBL" id="FRDI01000003">
    <property type="protein sequence ID" value="SHN54741.1"/>
    <property type="molecule type" value="Genomic_DNA"/>
</dbReference>
<reference evidence="6 7" key="1">
    <citation type="submission" date="2016-12" db="EMBL/GenBank/DDBJ databases">
        <authorList>
            <person name="Song W.-J."/>
            <person name="Kurnit D.M."/>
        </authorList>
    </citation>
    <scope>NUCLEOTIDE SEQUENCE [LARGE SCALE GENOMIC DNA]</scope>
    <source>
        <strain evidence="6 7">DSM 11393</strain>
    </source>
</reference>
<dbReference type="RefSeq" id="WP_072696282.1">
    <property type="nucleotide sequence ID" value="NZ_FRDI01000003.1"/>
</dbReference>
<dbReference type="Pfam" id="PF01784">
    <property type="entry name" value="DUF34_NIF3"/>
    <property type="match status" value="1"/>
</dbReference>
<evidence type="ECO:0000256" key="3">
    <source>
        <dbReference type="ARBA" id="ARBA00022112"/>
    </source>
</evidence>
<evidence type="ECO:0000256" key="1">
    <source>
        <dbReference type="ARBA" id="ARBA00006964"/>
    </source>
</evidence>